<evidence type="ECO:0000256" key="4">
    <source>
        <dbReference type="SAM" id="MobiDB-lite"/>
    </source>
</evidence>
<organism evidence="5 6">
    <name type="scientific">Panagrellus redivivus</name>
    <name type="common">Microworm</name>
    <dbReference type="NCBI Taxonomy" id="6233"/>
    <lineage>
        <taxon>Eukaryota</taxon>
        <taxon>Metazoa</taxon>
        <taxon>Ecdysozoa</taxon>
        <taxon>Nematoda</taxon>
        <taxon>Chromadorea</taxon>
        <taxon>Rhabditida</taxon>
        <taxon>Tylenchina</taxon>
        <taxon>Panagrolaimomorpha</taxon>
        <taxon>Panagrolaimoidea</taxon>
        <taxon>Panagrolaimidae</taxon>
        <taxon>Panagrellus</taxon>
    </lineage>
</organism>
<proteinExistence type="inferred from homology"/>
<dbReference type="GO" id="GO:0005794">
    <property type="term" value="C:Golgi apparatus"/>
    <property type="evidence" value="ECO:0007669"/>
    <property type="project" value="TreeGrafter"/>
</dbReference>
<feature type="coiled-coil region" evidence="3">
    <location>
        <begin position="3"/>
        <end position="251"/>
    </location>
</feature>
<feature type="region of interest" description="Disordered" evidence="4">
    <location>
        <begin position="682"/>
        <end position="729"/>
    </location>
</feature>
<evidence type="ECO:0000313" key="6">
    <source>
        <dbReference type="WBParaSite" id="Pan_g3349.t1"/>
    </source>
</evidence>
<dbReference type="GO" id="GO:0034452">
    <property type="term" value="F:dynactin binding"/>
    <property type="evidence" value="ECO:0007669"/>
    <property type="project" value="TreeGrafter"/>
</dbReference>
<dbReference type="GO" id="GO:0072393">
    <property type="term" value="P:microtubule anchoring at microtubule organizing center"/>
    <property type="evidence" value="ECO:0007669"/>
    <property type="project" value="TreeGrafter"/>
</dbReference>
<feature type="coiled-coil region" evidence="3">
    <location>
        <begin position="301"/>
        <end position="370"/>
    </location>
</feature>
<evidence type="ECO:0000256" key="1">
    <source>
        <dbReference type="ARBA" id="ARBA00010061"/>
    </source>
</evidence>
<dbReference type="PANTHER" id="PTHR31233:SF6">
    <property type="entry name" value="PROTEIN BICAUDAL D"/>
    <property type="match status" value="1"/>
</dbReference>
<dbReference type="GO" id="GO:0070507">
    <property type="term" value="P:regulation of microtubule cytoskeleton organization"/>
    <property type="evidence" value="ECO:0007669"/>
    <property type="project" value="TreeGrafter"/>
</dbReference>
<accession>A0A7E4VTZ3</accession>
<feature type="compositionally biased region" description="Low complexity" evidence="4">
    <location>
        <begin position="711"/>
        <end position="729"/>
    </location>
</feature>
<dbReference type="PANTHER" id="PTHR31233">
    <property type="entry name" value="BICAUDAL D FAMILY MEMBER"/>
    <property type="match status" value="1"/>
</dbReference>
<keyword evidence="2 3" id="KW-0175">Coiled coil</keyword>
<reference evidence="5" key="1">
    <citation type="journal article" date="2013" name="Genetics">
        <title>The draft genome and transcriptome of Panagrellus redivivus are shaped by the harsh demands of a free-living lifestyle.</title>
        <authorList>
            <person name="Srinivasan J."/>
            <person name="Dillman A.R."/>
            <person name="Macchietto M.G."/>
            <person name="Heikkinen L."/>
            <person name="Lakso M."/>
            <person name="Fracchia K.M."/>
            <person name="Antoshechkin I."/>
            <person name="Mortazavi A."/>
            <person name="Wong G."/>
            <person name="Sternberg P.W."/>
        </authorList>
    </citation>
    <scope>NUCLEOTIDE SEQUENCE [LARGE SCALE GENOMIC DNA]</scope>
    <source>
        <strain evidence="5">MT8872</strain>
    </source>
</reference>
<evidence type="ECO:0000256" key="3">
    <source>
        <dbReference type="SAM" id="Coils"/>
    </source>
</evidence>
<reference evidence="6" key="2">
    <citation type="submission" date="2020-10" db="UniProtKB">
        <authorList>
            <consortium name="WormBaseParasite"/>
        </authorList>
    </citation>
    <scope>IDENTIFICATION</scope>
</reference>
<dbReference type="GO" id="GO:0008093">
    <property type="term" value="F:cytoskeletal anchor activity"/>
    <property type="evidence" value="ECO:0007669"/>
    <property type="project" value="InterPro"/>
</dbReference>
<dbReference type="GO" id="GO:0005829">
    <property type="term" value="C:cytosol"/>
    <property type="evidence" value="ECO:0007669"/>
    <property type="project" value="TreeGrafter"/>
</dbReference>
<evidence type="ECO:0000256" key="2">
    <source>
        <dbReference type="ARBA" id="ARBA00023054"/>
    </source>
</evidence>
<dbReference type="Proteomes" id="UP000492821">
    <property type="component" value="Unassembled WGS sequence"/>
</dbReference>
<comment type="similarity">
    <text evidence="1">Belongs to the BicD family.</text>
</comment>
<keyword evidence="5" id="KW-1185">Reference proteome</keyword>
<evidence type="ECO:0000313" key="5">
    <source>
        <dbReference type="Proteomes" id="UP000492821"/>
    </source>
</evidence>
<dbReference type="AlphaFoldDB" id="A0A7E4VTZ3"/>
<name>A0A7E4VTZ3_PANRE</name>
<dbReference type="GO" id="GO:0070840">
    <property type="term" value="F:dynein complex binding"/>
    <property type="evidence" value="ECO:0007669"/>
    <property type="project" value="InterPro"/>
</dbReference>
<feature type="region of interest" description="Disordered" evidence="4">
    <location>
        <begin position="444"/>
        <end position="468"/>
    </location>
</feature>
<dbReference type="WBParaSite" id="Pan_g3349.t1">
    <property type="protein sequence ID" value="Pan_g3349.t1"/>
    <property type="gene ID" value="Pan_g3349"/>
</dbReference>
<dbReference type="Gene3D" id="6.10.250.2470">
    <property type="match status" value="1"/>
</dbReference>
<protein>
    <submittedName>
        <fullName evidence="6">Kinesin-like protein</fullName>
    </submittedName>
</protein>
<dbReference type="Pfam" id="PF09730">
    <property type="entry name" value="BicD"/>
    <property type="match status" value="2"/>
</dbReference>
<sequence>MEVEDLRRQIVKLTEELEKAEDDNNKAGELGMAIFKEKEQLEFRLGELQEQYESLRIEADTTKKAFELFKAQHKAAAHNEIDHEERLLSETAAREDEYQKKISALEAEIKILQPELQRNKVELERLQAEIAKNTHTIDDLENQRRQLRDEIKELKQRDQALQNDNMDLEETNVALEKTVSSLKQGQIEMEALKMEVKRLCKENADLTELKADTEHILAYAQRQNQELHDKNQLEREEKLALKRELEHMRNAEQLSHLNSLLVGMESENLRQMENSFVSDGTIDTHFGTTPASGSDLFSEIHGGLNENVSRLEQEKEALAKQMEELKSSYVKMALPLLSQLNINGYENMDIEEIKELFELAQERLRDKMESGKLDKVTEKLFEQQKSDLRTAIMFAGANHAKVAAMRDQMLLLGNLLSQSHTEIVGKENISDKVTQIMQNLHEIAKENAESSNQETEEGEDSRETTRSPRLLAIDPINHAVLADSFLKEISPKLSSVDKIESLFSESDFREKLVENEDTGKLVKNLQELVDVVRCAVDTSIQQQLKNIDVNAAEMLAENQKLKHSLNVKRDQVKTLRHVLSKNKTSTEEAMASVREKFESEKQIKDEHVATLRSELKQFKEDAATFASHRAMYTARCEEYQEQVESLKESLKTAEEEKKTLNQLLRMAIQQKLSLTQRLEDLEMDRERQNYKRPTKQAPPPRNENIKAHRYPSSNTNQQSPQPRSNNNSK</sequence>
<dbReference type="InterPro" id="IPR018477">
    <property type="entry name" value="BICD"/>
</dbReference>